<keyword evidence="3" id="KW-1185">Reference proteome</keyword>
<dbReference type="Proteomes" id="UP001292094">
    <property type="component" value="Unassembled WGS sequence"/>
</dbReference>
<dbReference type="AlphaFoldDB" id="A0AAE1TL16"/>
<feature type="signal peptide" evidence="1">
    <location>
        <begin position="1"/>
        <end position="18"/>
    </location>
</feature>
<evidence type="ECO:0000313" key="2">
    <source>
        <dbReference type="EMBL" id="KAK4289146.1"/>
    </source>
</evidence>
<organism evidence="2 3">
    <name type="scientific">Petrolisthes manimaculis</name>
    <dbReference type="NCBI Taxonomy" id="1843537"/>
    <lineage>
        <taxon>Eukaryota</taxon>
        <taxon>Metazoa</taxon>
        <taxon>Ecdysozoa</taxon>
        <taxon>Arthropoda</taxon>
        <taxon>Crustacea</taxon>
        <taxon>Multicrustacea</taxon>
        <taxon>Malacostraca</taxon>
        <taxon>Eumalacostraca</taxon>
        <taxon>Eucarida</taxon>
        <taxon>Decapoda</taxon>
        <taxon>Pleocyemata</taxon>
        <taxon>Anomura</taxon>
        <taxon>Galatheoidea</taxon>
        <taxon>Porcellanidae</taxon>
        <taxon>Petrolisthes</taxon>
    </lineage>
</organism>
<proteinExistence type="predicted"/>
<gene>
    <name evidence="2" type="ORF">Pmani_037864</name>
</gene>
<dbReference type="EMBL" id="JAWZYT010005970">
    <property type="protein sequence ID" value="KAK4289146.1"/>
    <property type="molecule type" value="Genomic_DNA"/>
</dbReference>
<feature type="chain" id="PRO_5042290213" evidence="1">
    <location>
        <begin position="19"/>
        <end position="133"/>
    </location>
</feature>
<name>A0AAE1TL16_9EUCA</name>
<comment type="caution">
    <text evidence="2">The sequence shown here is derived from an EMBL/GenBank/DDBJ whole genome shotgun (WGS) entry which is preliminary data.</text>
</comment>
<keyword evidence="1" id="KW-0732">Signal</keyword>
<evidence type="ECO:0000256" key="1">
    <source>
        <dbReference type="SAM" id="SignalP"/>
    </source>
</evidence>
<reference evidence="2" key="1">
    <citation type="submission" date="2023-11" db="EMBL/GenBank/DDBJ databases">
        <title>Genome assemblies of two species of porcelain crab, Petrolisthes cinctipes and Petrolisthes manimaculis (Anomura: Porcellanidae).</title>
        <authorList>
            <person name="Angst P."/>
        </authorList>
    </citation>
    <scope>NUCLEOTIDE SEQUENCE</scope>
    <source>
        <strain evidence="2">PB745_02</strain>
        <tissue evidence="2">Gill</tissue>
    </source>
</reference>
<sequence length="133" mass="15534">MRLVMVVWPAYLTSTCVSSVASTSGPQEGHIRTRGFQLEHDWKEQANVHTTTNNHESLKKLKQDWKEHINGRRTANTSWLSKKLKQDWKEHSIAHTTTNNHEPSTKLETDNHTELIKEEIIFFSSYLFIFVPF</sequence>
<accession>A0AAE1TL16</accession>
<evidence type="ECO:0000313" key="3">
    <source>
        <dbReference type="Proteomes" id="UP001292094"/>
    </source>
</evidence>
<protein>
    <submittedName>
        <fullName evidence="2">Uncharacterized protein</fullName>
    </submittedName>
</protein>